<evidence type="ECO:0000313" key="2">
    <source>
        <dbReference type="Proteomes" id="UP000821853"/>
    </source>
</evidence>
<dbReference type="EMBL" id="JABSTR010001326">
    <property type="protein sequence ID" value="KAH9383947.1"/>
    <property type="molecule type" value="Genomic_DNA"/>
</dbReference>
<protein>
    <submittedName>
        <fullName evidence="1">Uncharacterized protein</fullName>
    </submittedName>
</protein>
<dbReference type="AlphaFoldDB" id="A0A9J6H8C9"/>
<comment type="caution">
    <text evidence="1">The sequence shown here is derived from an EMBL/GenBank/DDBJ whole genome shotgun (WGS) entry which is preliminary data.</text>
</comment>
<reference evidence="1 2" key="1">
    <citation type="journal article" date="2020" name="Cell">
        <title>Large-Scale Comparative Analyses of Tick Genomes Elucidate Their Genetic Diversity and Vector Capacities.</title>
        <authorList>
            <consortium name="Tick Genome and Microbiome Consortium (TIGMIC)"/>
            <person name="Jia N."/>
            <person name="Wang J."/>
            <person name="Shi W."/>
            <person name="Du L."/>
            <person name="Sun Y."/>
            <person name="Zhan W."/>
            <person name="Jiang J.F."/>
            <person name="Wang Q."/>
            <person name="Zhang B."/>
            <person name="Ji P."/>
            <person name="Bell-Sakyi L."/>
            <person name="Cui X.M."/>
            <person name="Yuan T.T."/>
            <person name="Jiang B.G."/>
            <person name="Yang W.F."/>
            <person name="Lam T.T."/>
            <person name="Chang Q.C."/>
            <person name="Ding S.J."/>
            <person name="Wang X.J."/>
            <person name="Zhu J.G."/>
            <person name="Ruan X.D."/>
            <person name="Zhao L."/>
            <person name="Wei J.T."/>
            <person name="Ye R.Z."/>
            <person name="Que T.C."/>
            <person name="Du C.H."/>
            <person name="Zhou Y.H."/>
            <person name="Cheng J.X."/>
            <person name="Dai P.F."/>
            <person name="Guo W.B."/>
            <person name="Han X.H."/>
            <person name="Huang E.J."/>
            <person name="Li L.F."/>
            <person name="Wei W."/>
            <person name="Gao Y.C."/>
            <person name="Liu J.Z."/>
            <person name="Shao H.Z."/>
            <person name="Wang X."/>
            <person name="Wang C.C."/>
            <person name="Yang T.C."/>
            <person name="Huo Q.B."/>
            <person name="Li W."/>
            <person name="Chen H.Y."/>
            <person name="Chen S.E."/>
            <person name="Zhou L.G."/>
            <person name="Ni X.B."/>
            <person name="Tian J.H."/>
            <person name="Sheng Y."/>
            <person name="Liu T."/>
            <person name="Pan Y.S."/>
            <person name="Xia L.Y."/>
            <person name="Li J."/>
            <person name="Zhao F."/>
            <person name="Cao W.C."/>
        </authorList>
    </citation>
    <scope>NUCLEOTIDE SEQUENCE [LARGE SCALE GENOMIC DNA]</scope>
    <source>
        <strain evidence="1">HaeL-2018</strain>
    </source>
</reference>
<accession>A0A9J6H8C9</accession>
<keyword evidence="2" id="KW-1185">Reference proteome</keyword>
<gene>
    <name evidence="1" type="ORF">HPB48_025891</name>
</gene>
<evidence type="ECO:0000313" key="1">
    <source>
        <dbReference type="EMBL" id="KAH9383947.1"/>
    </source>
</evidence>
<name>A0A9J6H8C9_HAELO</name>
<sequence length="60" mass="7131">MSLTHTVILLEHSVFARYRPPPRFQSRFIIRRFEERILRVTRLVAAVAEKHKALHHRATA</sequence>
<dbReference type="Proteomes" id="UP000821853">
    <property type="component" value="Unassembled WGS sequence"/>
</dbReference>
<dbReference type="VEuPathDB" id="VectorBase:HLOH_050948"/>
<proteinExistence type="predicted"/>
<organism evidence="1 2">
    <name type="scientific">Haemaphysalis longicornis</name>
    <name type="common">Bush tick</name>
    <dbReference type="NCBI Taxonomy" id="44386"/>
    <lineage>
        <taxon>Eukaryota</taxon>
        <taxon>Metazoa</taxon>
        <taxon>Ecdysozoa</taxon>
        <taxon>Arthropoda</taxon>
        <taxon>Chelicerata</taxon>
        <taxon>Arachnida</taxon>
        <taxon>Acari</taxon>
        <taxon>Parasitiformes</taxon>
        <taxon>Ixodida</taxon>
        <taxon>Ixodoidea</taxon>
        <taxon>Ixodidae</taxon>
        <taxon>Haemaphysalinae</taxon>
        <taxon>Haemaphysalis</taxon>
    </lineage>
</organism>